<dbReference type="Pfam" id="PF04034">
    <property type="entry name" value="Ribo_biogen_C"/>
    <property type="match status" value="1"/>
</dbReference>
<evidence type="ECO:0000256" key="3">
    <source>
        <dbReference type="ARBA" id="ARBA00022552"/>
    </source>
</evidence>
<gene>
    <name evidence="10" type="ORF">HOLleu_18317</name>
</gene>
<keyword evidence="11" id="KW-1185">Reference proteome</keyword>
<dbReference type="Pfam" id="PF04068">
    <property type="entry name" value="Fer4_RLI"/>
    <property type="match status" value="1"/>
</dbReference>
<dbReference type="InterPro" id="IPR007177">
    <property type="entry name" value="Tsr3_C"/>
</dbReference>
<comment type="caution">
    <text evidence="10">The sequence shown here is derived from an EMBL/GenBank/DDBJ whole genome shotgun (WGS) entry which is preliminary data.</text>
</comment>
<sequence length="351" mass="39096">MGKKKGGHQKSHQTASSGIRGGGQKQTKHGRQHKFEKFSQDMCASLPDESSLSSRSATNSAEECEVPWKLPYPLAMWDLQHCDPKRCTGRKLCRKGLVKTLKLSQRFNGVILSPIGSQCVSPLDRSIVETSGIAVIDCSWAKLETTPFSKMQGPHPRLLPYLVAANPVNYGKPCKLSCVEAFAAACYIVGLEKDGYSMLRRFKWGPVFFELNSELLSIYASCSSSEDVVKAQDDWLEKLHHERDKEDLLDFDSDDDLEGVCNPNRQPVYDIPGSEESSSEEEEEEEEEEDGEDGQEDGSNFEKSGEESEDDHPKTPDDLEEDAKTLDPDCERSSDTEGASNKQRSPECEDT</sequence>
<comment type="caution">
    <text evidence="6">Lacks conserved residue(s) required for the propagation of feature annotation.</text>
</comment>
<keyword evidence="4 6" id="KW-0808">Transferase</keyword>
<feature type="compositionally biased region" description="Basic and acidic residues" evidence="7">
    <location>
        <begin position="303"/>
        <end position="335"/>
    </location>
</feature>
<evidence type="ECO:0000256" key="1">
    <source>
        <dbReference type="ARBA" id="ARBA00022490"/>
    </source>
</evidence>
<dbReference type="OrthoDB" id="10262062at2759"/>
<name>A0A9Q1C3W1_HOLLE</name>
<dbReference type="PANTHER" id="PTHR20426">
    <property type="entry name" value="RIBOSOME BIOGENESIS PROTEIN TSR3 HOMOLOG"/>
    <property type="match status" value="1"/>
</dbReference>
<dbReference type="GO" id="GO:0106388">
    <property type="term" value="F:rRNA small subunit aminocarboxypropyltransferase activity"/>
    <property type="evidence" value="ECO:0007669"/>
    <property type="project" value="UniProtKB-EC"/>
</dbReference>
<dbReference type="GO" id="GO:0030490">
    <property type="term" value="P:maturation of SSU-rRNA"/>
    <property type="evidence" value="ECO:0007669"/>
    <property type="project" value="TreeGrafter"/>
</dbReference>
<evidence type="ECO:0000256" key="4">
    <source>
        <dbReference type="ARBA" id="ARBA00022679"/>
    </source>
</evidence>
<dbReference type="Proteomes" id="UP001152320">
    <property type="component" value="Chromosome 8"/>
</dbReference>
<protein>
    <recommendedName>
        <fullName evidence="6">18S rRNA aminocarboxypropyltransferase</fullName>
        <ecNumber evidence="6">2.5.1.157</ecNumber>
    </recommendedName>
</protein>
<feature type="binding site" evidence="6">
    <location>
        <position position="159"/>
    </location>
    <ligand>
        <name>S-adenosyl-L-methionine</name>
        <dbReference type="ChEBI" id="CHEBI:59789"/>
    </ligand>
</feature>
<proteinExistence type="inferred from homology"/>
<dbReference type="EC" id="2.5.1.157" evidence="6"/>
<evidence type="ECO:0000259" key="8">
    <source>
        <dbReference type="Pfam" id="PF04034"/>
    </source>
</evidence>
<evidence type="ECO:0000256" key="5">
    <source>
        <dbReference type="ARBA" id="ARBA00022691"/>
    </source>
</evidence>
<dbReference type="InterPro" id="IPR022968">
    <property type="entry name" value="Tsr3-like"/>
</dbReference>
<feature type="compositionally biased region" description="Basic residues" evidence="7">
    <location>
        <begin position="1"/>
        <end position="11"/>
    </location>
</feature>
<dbReference type="HAMAP" id="MF_01116">
    <property type="entry name" value="TSR3"/>
    <property type="match status" value="1"/>
</dbReference>
<keyword evidence="3 6" id="KW-0698">rRNA processing</keyword>
<comment type="function">
    <text evidence="6">Aminocarboxypropyltransferase that catalyzes the aminocarboxypropyl transfer on pseudouridine in 18S rRNA. It constitutes the last step in biosynthesis of the hypermodified N1-methyl-N3-(3-amino-3-carboxypropyl) pseudouridine (m1acp3-Psi).</text>
</comment>
<evidence type="ECO:0000256" key="2">
    <source>
        <dbReference type="ARBA" id="ARBA00022517"/>
    </source>
</evidence>
<feature type="region of interest" description="Disordered" evidence="7">
    <location>
        <begin position="250"/>
        <end position="351"/>
    </location>
</feature>
<evidence type="ECO:0000256" key="6">
    <source>
        <dbReference type="HAMAP-Rule" id="MF_03146"/>
    </source>
</evidence>
<dbReference type="GO" id="GO:1904047">
    <property type="term" value="F:S-adenosyl-L-methionine binding"/>
    <property type="evidence" value="ECO:0007669"/>
    <property type="project" value="UniProtKB-UniRule"/>
</dbReference>
<comment type="catalytic activity">
    <reaction evidence="6">
        <text>an N(1)-methylpseudouridine in rRNA + S-adenosyl-L-methionine = N(1)-methyl-N(3)-[(3S)-3-amino-3-carboxypropyl]pseudouridine in rRNA + S-methyl-5'-thioadenosine + H(+)</text>
        <dbReference type="Rhea" id="RHEA:63296"/>
        <dbReference type="Rhea" id="RHEA-COMP:11634"/>
        <dbReference type="Rhea" id="RHEA-COMP:16310"/>
        <dbReference type="ChEBI" id="CHEBI:15378"/>
        <dbReference type="ChEBI" id="CHEBI:17509"/>
        <dbReference type="ChEBI" id="CHEBI:59789"/>
        <dbReference type="ChEBI" id="CHEBI:74890"/>
        <dbReference type="ChEBI" id="CHEBI:146234"/>
        <dbReference type="EC" id="2.5.1.157"/>
    </reaction>
</comment>
<dbReference type="EMBL" id="JAIZAY010000008">
    <property type="protein sequence ID" value="KAJ8037491.1"/>
    <property type="molecule type" value="Genomic_DNA"/>
</dbReference>
<feature type="binding site" evidence="6">
    <location>
        <position position="88"/>
    </location>
    <ligand>
        <name>S-adenosyl-L-methionine</name>
        <dbReference type="ChEBI" id="CHEBI:59789"/>
    </ligand>
</feature>
<organism evidence="10 11">
    <name type="scientific">Holothuria leucospilota</name>
    <name type="common">Black long sea cucumber</name>
    <name type="synonym">Mertensiothuria leucospilota</name>
    <dbReference type="NCBI Taxonomy" id="206669"/>
    <lineage>
        <taxon>Eukaryota</taxon>
        <taxon>Metazoa</taxon>
        <taxon>Echinodermata</taxon>
        <taxon>Eleutherozoa</taxon>
        <taxon>Echinozoa</taxon>
        <taxon>Holothuroidea</taxon>
        <taxon>Aspidochirotacea</taxon>
        <taxon>Aspidochirotida</taxon>
        <taxon>Holothuriidae</taxon>
        <taxon>Holothuria</taxon>
    </lineage>
</organism>
<feature type="domain" description="RNase L inhibitor RLI-like possible metal-binding" evidence="9">
    <location>
        <begin position="73"/>
        <end position="106"/>
    </location>
</feature>
<evidence type="ECO:0000313" key="10">
    <source>
        <dbReference type="EMBL" id="KAJ8037491.1"/>
    </source>
</evidence>
<comment type="similarity">
    <text evidence="6">Belongs to the TDD superfamily. TSR3 family.</text>
</comment>
<dbReference type="AlphaFoldDB" id="A0A9Q1C3W1"/>
<feature type="domain" description="16S/18S rRNA aminocarboxypropyltransferase Tsr3 C-terminal" evidence="8">
    <location>
        <begin position="110"/>
        <end position="236"/>
    </location>
</feature>
<evidence type="ECO:0000259" key="9">
    <source>
        <dbReference type="Pfam" id="PF04068"/>
    </source>
</evidence>
<dbReference type="GO" id="GO:0000455">
    <property type="term" value="P:enzyme-directed rRNA pseudouridine synthesis"/>
    <property type="evidence" value="ECO:0007669"/>
    <property type="project" value="UniProtKB-UniRule"/>
</dbReference>
<dbReference type="NCBIfam" id="NF002621">
    <property type="entry name" value="PRK02287.1"/>
    <property type="match status" value="1"/>
</dbReference>
<feature type="binding site" evidence="6">
    <location>
        <position position="136"/>
    </location>
    <ligand>
        <name>S-adenosyl-L-methionine</name>
        <dbReference type="ChEBI" id="CHEBI:59789"/>
    </ligand>
</feature>
<reference evidence="10" key="1">
    <citation type="submission" date="2021-10" db="EMBL/GenBank/DDBJ databases">
        <title>Tropical sea cucumber genome reveals ecological adaptation and Cuvierian tubules defense mechanism.</title>
        <authorList>
            <person name="Chen T."/>
        </authorList>
    </citation>
    <scope>NUCLEOTIDE SEQUENCE</scope>
    <source>
        <strain evidence="10">Nanhai2018</strain>
        <tissue evidence="10">Muscle</tissue>
    </source>
</reference>
<dbReference type="InterPro" id="IPR007209">
    <property type="entry name" value="RNaseL-inhib-like_metal-bd_dom"/>
</dbReference>
<feature type="region of interest" description="Disordered" evidence="7">
    <location>
        <begin position="1"/>
        <end position="34"/>
    </location>
</feature>
<accession>A0A9Q1C3W1</accession>
<feature type="compositionally biased region" description="Acidic residues" evidence="7">
    <location>
        <begin position="277"/>
        <end position="296"/>
    </location>
</feature>
<dbReference type="PANTHER" id="PTHR20426:SF0">
    <property type="entry name" value="18S RRNA AMINOCARBOXYPROPYLTRANSFERASE"/>
    <property type="match status" value="1"/>
</dbReference>
<keyword evidence="5 6" id="KW-0949">S-adenosyl-L-methionine</keyword>
<evidence type="ECO:0000313" key="11">
    <source>
        <dbReference type="Proteomes" id="UP001152320"/>
    </source>
</evidence>
<keyword evidence="1" id="KW-0963">Cytoplasm</keyword>
<keyword evidence="2 6" id="KW-0690">Ribosome biogenesis</keyword>
<evidence type="ECO:0000256" key="7">
    <source>
        <dbReference type="SAM" id="MobiDB-lite"/>
    </source>
</evidence>